<name>A0A367XE33_9PROT</name>
<dbReference type="Pfam" id="PF20172">
    <property type="entry name" value="DUF6538"/>
    <property type="match status" value="1"/>
</dbReference>
<dbReference type="Proteomes" id="UP000252266">
    <property type="component" value="Unassembled WGS sequence"/>
</dbReference>
<dbReference type="EMBL" id="JPWJ01000003">
    <property type="protein sequence ID" value="RCK51410.1"/>
    <property type="molecule type" value="Genomic_DNA"/>
</dbReference>
<dbReference type="PROSITE" id="PS51900">
    <property type="entry name" value="CB"/>
    <property type="match status" value="1"/>
</dbReference>
<keyword evidence="1" id="KW-0229">DNA integration</keyword>
<dbReference type="PANTHER" id="PTHR30349">
    <property type="entry name" value="PHAGE INTEGRASE-RELATED"/>
    <property type="match status" value="1"/>
</dbReference>
<dbReference type="InterPro" id="IPR044068">
    <property type="entry name" value="CB"/>
</dbReference>
<dbReference type="SUPFAM" id="SSF56349">
    <property type="entry name" value="DNA breaking-rejoining enzymes"/>
    <property type="match status" value="1"/>
</dbReference>
<reference evidence="7 8" key="1">
    <citation type="submission" date="2014-07" db="EMBL/GenBank/DDBJ databases">
        <title>Draft genome sequence of Thalassospira xiamenensis IB13.</title>
        <authorList>
            <person name="Lai Q."/>
            <person name="Shao Z."/>
        </authorList>
    </citation>
    <scope>NUCLEOTIDE SEQUENCE [LARGE SCALE GENOMIC DNA]</scope>
    <source>
        <strain evidence="7 8">IB13</strain>
    </source>
</reference>
<dbReference type="GO" id="GO:0006310">
    <property type="term" value="P:DNA recombination"/>
    <property type="evidence" value="ECO:0007669"/>
    <property type="project" value="UniProtKB-KW"/>
</dbReference>
<organism evidence="7 8">
    <name type="scientific">Thalassospira xiamenensis</name>
    <dbReference type="NCBI Taxonomy" id="220697"/>
    <lineage>
        <taxon>Bacteria</taxon>
        <taxon>Pseudomonadati</taxon>
        <taxon>Pseudomonadota</taxon>
        <taxon>Alphaproteobacteria</taxon>
        <taxon>Rhodospirillales</taxon>
        <taxon>Thalassospiraceae</taxon>
        <taxon>Thalassospira</taxon>
    </lineage>
</organism>
<evidence type="ECO:0000259" key="6">
    <source>
        <dbReference type="PROSITE" id="PS51900"/>
    </source>
</evidence>
<evidence type="ECO:0000256" key="3">
    <source>
        <dbReference type="ARBA" id="ARBA00023172"/>
    </source>
</evidence>
<dbReference type="PROSITE" id="PS51898">
    <property type="entry name" value="TYR_RECOMBINASE"/>
    <property type="match status" value="1"/>
</dbReference>
<dbReference type="AlphaFoldDB" id="A0A367XE33"/>
<dbReference type="InterPro" id="IPR011010">
    <property type="entry name" value="DNA_brk_join_enz"/>
</dbReference>
<dbReference type="InterPro" id="IPR013762">
    <property type="entry name" value="Integrase-like_cat_sf"/>
</dbReference>
<protein>
    <recommendedName>
        <fullName evidence="9">Tyr recombinase domain-containing protein</fullName>
    </recommendedName>
</protein>
<dbReference type="RefSeq" id="WP_147253487.1">
    <property type="nucleotide sequence ID" value="NZ_JPWJ01000003.1"/>
</dbReference>
<dbReference type="InterPro" id="IPR050090">
    <property type="entry name" value="Tyrosine_recombinase_XerCD"/>
</dbReference>
<evidence type="ECO:0000256" key="1">
    <source>
        <dbReference type="ARBA" id="ARBA00022908"/>
    </source>
</evidence>
<dbReference type="Pfam" id="PF00589">
    <property type="entry name" value="Phage_integrase"/>
    <property type="match status" value="1"/>
</dbReference>
<sequence length="477" mass="54716">MGKPVKRPGKNNYEIQYPLPQKLRQVMRTSAIYRSLGTADLSTAKKLYPVRLAEVQAEVTRLLAKHFPDDQNVLQELQELITAYKNADDHAEPDTFSEKDILLDLVSEWGTKQRLKRIEAFKASPQHKAGEPLPVAIRQAANEIQVQAENFANDALNPRTKIDTITESWRKANGPKLSVSTREEYERAIKRFSDWCARQQIEYYDQITRRKVREFVEETYHGKMGKTANLSLSGLRGVWKHAMTGGFVEEKSTVWDDHEYPDHIRIGTGEVKAEADEEAPFSFGDIETLLTKLDPPLFADVLRLSLVTGGRSAEITALEWEHITKEDDGYWVSLPGTKTKSARRRVPVPTTFEPLMKRLTSNRTGRWVFPFYPKLVFETDKKRHSYINKEFNRKRRNLNMPNGKRQGLHSARRTYIELLEGAEVAVGTIKLLVGHKRHDITIGRYTKGHYVDLRSAVEKLHFPEDTCNRINCGLSTT</sequence>
<dbReference type="InterPro" id="IPR046668">
    <property type="entry name" value="DUF6538"/>
</dbReference>
<feature type="domain" description="Tyr recombinase" evidence="5">
    <location>
        <begin position="276"/>
        <end position="458"/>
    </location>
</feature>
<dbReference type="InterPro" id="IPR004107">
    <property type="entry name" value="Integrase_SAM-like_N"/>
</dbReference>
<keyword evidence="3" id="KW-0233">DNA recombination</keyword>
<evidence type="ECO:0000256" key="2">
    <source>
        <dbReference type="ARBA" id="ARBA00023125"/>
    </source>
</evidence>
<dbReference type="Gene3D" id="1.10.443.10">
    <property type="entry name" value="Intergrase catalytic core"/>
    <property type="match status" value="1"/>
</dbReference>
<dbReference type="InterPro" id="IPR002104">
    <property type="entry name" value="Integrase_catalytic"/>
</dbReference>
<proteinExistence type="predicted"/>
<feature type="domain" description="Core-binding (CB)" evidence="6">
    <location>
        <begin position="160"/>
        <end position="243"/>
    </location>
</feature>
<dbReference type="Pfam" id="PF02899">
    <property type="entry name" value="Phage_int_SAM_1"/>
    <property type="match status" value="1"/>
</dbReference>
<dbReference type="InterPro" id="IPR010998">
    <property type="entry name" value="Integrase_recombinase_N"/>
</dbReference>
<dbReference type="GO" id="GO:0015074">
    <property type="term" value="P:DNA integration"/>
    <property type="evidence" value="ECO:0007669"/>
    <property type="project" value="UniProtKB-KW"/>
</dbReference>
<evidence type="ECO:0000313" key="7">
    <source>
        <dbReference type="EMBL" id="RCK51410.1"/>
    </source>
</evidence>
<dbReference type="Gene3D" id="1.10.150.130">
    <property type="match status" value="1"/>
</dbReference>
<evidence type="ECO:0008006" key="9">
    <source>
        <dbReference type="Google" id="ProtNLM"/>
    </source>
</evidence>
<comment type="caution">
    <text evidence="7">The sequence shown here is derived from an EMBL/GenBank/DDBJ whole genome shotgun (WGS) entry which is preliminary data.</text>
</comment>
<keyword evidence="2 4" id="KW-0238">DNA-binding</keyword>
<evidence type="ECO:0000256" key="4">
    <source>
        <dbReference type="PROSITE-ProRule" id="PRU01248"/>
    </source>
</evidence>
<gene>
    <name evidence="7" type="ORF">TH44_07675</name>
</gene>
<evidence type="ECO:0000259" key="5">
    <source>
        <dbReference type="PROSITE" id="PS51898"/>
    </source>
</evidence>
<accession>A0A367XE33</accession>
<evidence type="ECO:0000313" key="8">
    <source>
        <dbReference type="Proteomes" id="UP000252266"/>
    </source>
</evidence>
<dbReference type="PANTHER" id="PTHR30349:SF94">
    <property type="entry name" value="INTEGRASE_RECOMBINASE HI_1414-RELATED"/>
    <property type="match status" value="1"/>
</dbReference>
<dbReference type="GO" id="GO:0003677">
    <property type="term" value="F:DNA binding"/>
    <property type="evidence" value="ECO:0007669"/>
    <property type="project" value="UniProtKB-UniRule"/>
</dbReference>